<reference evidence="1" key="1">
    <citation type="submission" date="2019-12" db="EMBL/GenBank/DDBJ databases">
        <title>An insight into the sialome of adult female Ixodes ricinus ticks feeding for 6 days.</title>
        <authorList>
            <person name="Perner J."/>
            <person name="Ribeiro J.M.C."/>
        </authorList>
    </citation>
    <scope>NUCLEOTIDE SEQUENCE</scope>
    <source>
        <strain evidence="1">Semi-engorged</strain>
        <tissue evidence="1">Salivary glands</tissue>
    </source>
</reference>
<protein>
    <submittedName>
        <fullName evidence="1">Uncharacterized protein</fullName>
    </submittedName>
</protein>
<dbReference type="AlphaFoldDB" id="A0A6B0US51"/>
<dbReference type="EMBL" id="GIFC01010470">
    <property type="protein sequence ID" value="MXU92553.1"/>
    <property type="molecule type" value="Transcribed_RNA"/>
</dbReference>
<accession>A0A6B0US51</accession>
<sequence>MLLFGPGSWVSFGGWGTVEWPCVWCSPIPIPNVCGNAQLQSHWPTVSDFLLHCCTLEIVSPHVSLGDMHSDKIVLVLLQPSLGCEVLRGLTHLQIDRCCSRWDCAGVCPSIISVASCILCGSPQYMTRAETSRI</sequence>
<evidence type="ECO:0000313" key="1">
    <source>
        <dbReference type="EMBL" id="MXU92553.1"/>
    </source>
</evidence>
<organism evidence="1">
    <name type="scientific">Ixodes ricinus</name>
    <name type="common">Common tick</name>
    <name type="synonym">Acarus ricinus</name>
    <dbReference type="NCBI Taxonomy" id="34613"/>
    <lineage>
        <taxon>Eukaryota</taxon>
        <taxon>Metazoa</taxon>
        <taxon>Ecdysozoa</taxon>
        <taxon>Arthropoda</taxon>
        <taxon>Chelicerata</taxon>
        <taxon>Arachnida</taxon>
        <taxon>Acari</taxon>
        <taxon>Parasitiformes</taxon>
        <taxon>Ixodida</taxon>
        <taxon>Ixodoidea</taxon>
        <taxon>Ixodidae</taxon>
        <taxon>Ixodinae</taxon>
        <taxon>Ixodes</taxon>
    </lineage>
</organism>
<proteinExistence type="predicted"/>
<name>A0A6B0US51_IXORI</name>